<evidence type="ECO:0000259" key="4">
    <source>
        <dbReference type="PROSITE" id="PS52035"/>
    </source>
</evidence>
<dbReference type="InterPro" id="IPR000834">
    <property type="entry name" value="Peptidase_M14"/>
</dbReference>
<comment type="caution">
    <text evidence="5">The sequence shown here is derived from an EMBL/GenBank/DDBJ whole genome shotgun (WGS) entry which is preliminary data.</text>
</comment>
<dbReference type="PROSITE" id="PS52035">
    <property type="entry name" value="PEPTIDASE_M14"/>
    <property type="match status" value="1"/>
</dbReference>
<accession>A0A8S2VUH3</accession>
<dbReference type="GO" id="GO:0008270">
    <property type="term" value="F:zinc ion binding"/>
    <property type="evidence" value="ECO:0007669"/>
    <property type="project" value="InterPro"/>
</dbReference>
<name>A0A8S2VUH3_9BILA</name>
<dbReference type="GO" id="GO:0004181">
    <property type="term" value="F:metallocarboxypeptidase activity"/>
    <property type="evidence" value="ECO:0007669"/>
    <property type="project" value="InterPro"/>
</dbReference>
<comment type="similarity">
    <text evidence="2 3">Belongs to the peptidase M14 family.</text>
</comment>
<dbReference type="AlphaFoldDB" id="A0A8S2VUH3"/>
<evidence type="ECO:0000256" key="3">
    <source>
        <dbReference type="PROSITE-ProRule" id="PRU01379"/>
    </source>
</evidence>
<dbReference type="PANTHER" id="PTHR12756">
    <property type="entry name" value="CYTOSOLIC CARBOXYPEPTIDASE"/>
    <property type="match status" value="1"/>
</dbReference>
<dbReference type="InterPro" id="IPR050821">
    <property type="entry name" value="Cytosolic_carboxypeptidase"/>
</dbReference>
<comment type="cofactor">
    <cofactor evidence="1">
        <name>Zn(2+)</name>
        <dbReference type="ChEBI" id="CHEBI:29105"/>
    </cofactor>
</comment>
<dbReference type="SUPFAM" id="SSF53187">
    <property type="entry name" value="Zn-dependent exopeptidases"/>
    <property type="match status" value="1"/>
</dbReference>
<protein>
    <recommendedName>
        <fullName evidence="4">Peptidase M14 domain-containing protein</fullName>
    </recommendedName>
</protein>
<gene>
    <name evidence="5" type="ORF">SMN809_LOCUS31114</name>
</gene>
<reference evidence="5" key="1">
    <citation type="submission" date="2021-02" db="EMBL/GenBank/DDBJ databases">
        <authorList>
            <person name="Nowell W R."/>
        </authorList>
    </citation>
    <scope>NUCLEOTIDE SEQUENCE</scope>
</reference>
<dbReference type="GO" id="GO:0006508">
    <property type="term" value="P:proteolysis"/>
    <property type="evidence" value="ECO:0007669"/>
    <property type="project" value="InterPro"/>
</dbReference>
<dbReference type="PANTHER" id="PTHR12756:SF45">
    <property type="entry name" value="CYTOSOLIC CARBOXYPEPTIDASE NNA1"/>
    <property type="match status" value="1"/>
</dbReference>
<evidence type="ECO:0000256" key="2">
    <source>
        <dbReference type="ARBA" id="ARBA00005988"/>
    </source>
</evidence>
<dbReference type="EMBL" id="CAJOBI010061093">
    <property type="protein sequence ID" value="CAF4415783.1"/>
    <property type="molecule type" value="Genomic_DNA"/>
</dbReference>
<comment type="caution">
    <text evidence="3">Lacks conserved residue(s) required for the propagation of feature annotation.</text>
</comment>
<evidence type="ECO:0000313" key="5">
    <source>
        <dbReference type="EMBL" id="CAF4415783.1"/>
    </source>
</evidence>
<organism evidence="5 6">
    <name type="scientific">Rotaria magnacalcarata</name>
    <dbReference type="NCBI Taxonomy" id="392030"/>
    <lineage>
        <taxon>Eukaryota</taxon>
        <taxon>Metazoa</taxon>
        <taxon>Spiralia</taxon>
        <taxon>Gnathifera</taxon>
        <taxon>Rotifera</taxon>
        <taxon>Eurotatoria</taxon>
        <taxon>Bdelloidea</taxon>
        <taxon>Philodinida</taxon>
        <taxon>Philodinidae</taxon>
        <taxon>Rotaria</taxon>
    </lineage>
</organism>
<dbReference type="Proteomes" id="UP000676336">
    <property type="component" value="Unassembled WGS sequence"/>
</dbReference>
<feature type="non-terminal residue" evidence="5">
    <location>
        <position position="52"/>
    </location>
</feature>
<dbReference type="Gene3D" id="3.40.630.10">
    <property type="entry name" value="Zn peptidases"/>
    <property type="match status" value="1"/>
</dbReference>
<evidence type="ECO:0000256" key="1">
    <source>
        <dbReference type="ARBA" id="ARBA00001947"/>
    </source>
</evidence>
<evidence type="ECO:0000313" key="6">
    <source>
        <dbReference type="Proteomes" id="UP000676336"/>
    </source>
</evidence>
<sequence>MMNPDGVIVGNYRCSLTGKDMNRNFRHPRKQTFPIIYHIRELIQNLQRERRE</sequence>
<proteinExistence type="inferred from homology"/>
<feature type="domain" description="Peptidase M14" evidence="4">
    <location>
        <begin position="1"/>
        <end position="52"/>
    </location>
</feature>